<feature type="compositionally biased region" description="Low complexity" evidence="9">
    <location>
        <begin position="92"/>
        <end position="102"/>
    </location>
</feature>
<feature type="compositionally biased region" description="Basic residues" evidence="9">
    <location>
        <begin position="1151"/>
        <end position="1161"/>
    </location>
</feature>
<evidence type="ECO:0000313" key="14">
    <source>
        <dbReference type="Proteomes" id="UP000138113"/>
    </source>
</evidence>
<reference evidence="14" key="4">
    <citation type="journal article" date="1993" name="J. Gen. Virol.">
        <title>Nucleotide and predicted amino acid sequences of Marek's disease virus homologues of herpes simplex virus major tegument proteins.</title>
        <authorList>
            <person name="Yanagida N."/>
            <person name="Yoshida S."/>
            <person name="Nazerian K."/>
            <person name="Lee L.F."/>
        </authorList>
    </citation>
    <scope>NUCLEOTIDE SEQUENCE [LARGE SCALE GENOMIC DNA]</scope>
</reference>
<feature type="compositionally biased region" description="Pro residues" evidence="9">
    <location>
        <begin position="302"/>
        <end position="332"/>
    </location>
</feature>
<name>Q6HAA3_9ALPH</name>
<feature type="region of interest" description="Disordered" evidence="9">
    <location>
        <begin position="350"/>
        <end position="438"/>
    </location>
</feature>
<keyword evidence="4" id="KW-0597">Phosphoprotein</keyword>
<feature type="region of interest" description="Disordered" evidence="9">
    <location>
        <begin position="1360"/>
        <end position="1386"/>
    </location>
</feature>
<feature type="compositionally biased region" description="Polar residues" evidence="9">
    <location>
        <begin position="1722"/>
        <end position="1745"/>
    </location>
</feature>
<proteinExistence type="inferred from homology"/>
<evidence type="ECO:0000313" key="12">
    <source>
        <dbReference type="EMBL" id="AAT65007.1"/>
    </source>
</evidence>
<dbReference type="GO" id="GO:0042025">
    <property type="term" value="C:host cell nucleus"/>
    <property type="evidence" value="ECO:0007669"/>
    <property type="project" value="UniProtKB-SubCell"/>
</dbReference>
<dbReference type="PANTHER" id="PTHR48125:SF10">
    <property type="entry name" value="OS12G0136300 PROTEIN"/>
    <property type="match status" value="1"/>
</dbReference>
<evidence type="ECO:0000256" key="9">
    <source>
        <dbReference type="SAM" id="MobiDB-lite"/>
    </source>
</evidence>
<keyword evidence="6" id="KW-0805">Transcription regulation</keyword>
<keyword evidence="8" id="KW-0804">Transcription</keyword>
<dbReference type="Pfam" id="PF03584">
    <property type="entry name" value="Herpes_ICP4_N"/>
    <property type="match status" value="1"/>
</dbReference>
<dbReference type="GO" id="GO:0003677">
    <property type="term" value="F:DNA binding"/>
    <property type="evidence" value="ECO:0007669"/>
    <property type="project" value="UniProtKB-KW"/>
</dbReference>
<feature type="region of interest" description="Disordered" evidence="9">
    <location>
        <begin position="1599"/>
        <end position="1843"/>
    </location>
</feature>
<evidence type="ECO:0000259" key="11">
    <source>
        <dbReference type="Pfam" id="PF03585"/>
    </source>
</evidence>
<reference evidence="14" key="2">
    <citation type="journal article" date="1991" name="J. Virol.">
        <title>Structural analysis and transcriptional mapping of the Marek's disease virus gene encoding pp38, an antigen associated with transformed cells.</title>
        <authorList>
            <person name="Cui Z.Z."/>
            <person name="Lee L.F."/>
            <person name="Liu J.L."/>
            <person name="Kung H.J."/>
        </authorList>
    </citation>
    <scope>NUCLEOTIDE SEQUENCE [LARGE SCALE GENOMIC DNA]</scope>
</reference>
<feature type="compositionally biased region" description="Polar residues" evidence="9">
    <location>
        <begin position="1169"/>
        <end position="1178"/>
    </location>
</feature>
<feature type="domain" description="Herpesvirus ICP4-like protein N-terminal" evidence="10">
    <location>
        <begin position="1188"/>
        <end position="1362"/>
    </location>
</feature>
<evidence type="ECO:0000256" key="4">
    <source>
        <dbReference type="ARBA" id="ARBA00022553"/>
    </source>
</evidence>
<reference evidence="14" key="3">
    <citation type="journal article" date="1992" name="Proc. Natl. Acad. Sci. U.S.A.">
        <title>Marek disease virus encodes a basic-leucine zipper gene resembling the fos/jun oncogenes that is highly expressed in lymphoblastoid tumors.</title>
        <authorList>
            <person name="Jones D."/>
            <person name="Lee L."/>
            <person name="Liu J.L."/>
            <person name="Kung H.J."/>
            <person name="Tillotson J.K."/>
        </authorList>
    </citation>
    <scope>NUCLEOTIDE SEQUENCE [LARGE SCALE GENOMIC DNA]</scope>
</reference>
<feature type="region of interest" description="Disordered" evidence="9">
    <location>
        <begin position="19"/>
        <end position="184"/>
    </location>
</feature>
<feature type="domain" description="Herpesvirus ICP4-like protein C-terminal" evidence="11">
    <location>
        <begin position="1863"/>
        <end position="2283"/>
    </location>
</feature>
<feature type="compositionally biased region" description="Polar residues" evidence="9">
    <location>
        <begin position="1371"/>
        <end position="1386"/>
    </location>
</feature>
<comment type="subcellular location">
    <subcellularLocation>
        <location evidence="1">Host nucleus</location>
    </subcellularLocation>
</comment>
<feature type="region of interest" description="Disordered" evidence="9">
    <location>
        <begin position="2279"/>
        <end position="2323"/>
    </location>
</feature>
<reference evidence="14" key="7">
    <citation type="journal article" date="1995" name="Virus Res.">
        <title>Identification and characterization of a Marek's disease virus gene encoding DNA polymerase.</title>
        <authorList>
            <person name="Sui D."/>
            <person name="Wu P."/>
            <person name="Kung H.J."/>
            <person name="Lee L.F."/>
        </authorList>
    </citation>
    <scope>NUCLEOTIDE SEQUENCE [LARGE SCALE GENOMIC DNA]</scope>
</reference>
<keyword evidence="3" id="KW-0244">Early protein</keyword>
<keyword evidence="7" id="KW-0238">DNA-binding</keyword>
<gene>
    <name evidence="13" type="primary">ICP4</name>
    <name evidence="12" type="synonym">ICP4 (IRS)</name>
</gene>
<evidence type="ECO:0000256" key="2">
    <source>
        <dbReference type="ARBA" id="ARBA00007510"/>
    </source>
</evidence>
<feature type="compositionally biased region" description="Pro residues" evidence="9">
    <location>
        <begin position="355"/>
        <end position="367"/>
    </location>
</feature>
<dbReference type="Pfam" id="PF03585">
    <property type="entry name" value="Herpes_ICP4_C"/>
    <property type="match status" value="1"/>
</dbReference>
<evidence type="ECO:0000256" key="5">
    <source>
        <dbReference type="ARBA" id="ARBA00022562"/>
    </source>
</evidence>
<evidence type="ECO:0000259" key="10">
    <source>
        <dbReference type="Pfam" id="PF03584"/>
    </source>
</evidence>
<dbReference type="PANTHER" id="PTHR48125">
    <property type="entry name" value="LP07818P1"/>
    <property type="match status" value="1"/>
</dbReference>
<organism evidence="13 14">
    <name type="scientific">Gallid alphaherpesvirus 2</name>
    <dbReference type="NCBI Taxonomy" id="10390"/>
    <lineage>
        <taxon>Viruses</taxon>
        <taxon>Duplodnaviria</taxon>
        <taxon>Heunggongvirae</taxon>
        <taxon>Peploviricota</taxon>
        <taxon>Herviviricetes</taxon>
        <taxon>Herpesvirales</taxon>
        <taxon>Orthoherpesviridae</taxon>
        <taxon>Alphaherpesvirinae</taxon>
        <taxon>Mardivirus</taxon>
        <taxon>Mardivirus gallidalpha2</taxon>
    </lineage>
</organism>
<dbReference type="InterPro" id="IPR005205">
    <property type="entry name" value="Herpes_ICP4_C"/>
</dbReference>
<evidence type="ECO:0000313" key="13">
    <source>
        <dbReference type="EMBL" id="AAT65019.1"/>
    </source>
</evidence>
<evidence type="ECO:0000256" key="3">
    <source>
        <dbReference type="ARBA" id="ARBA00022518"/>
    </source>
</evidence>
<evidence type="ECO:0000256" key="1">
    <source>
        <dbReference type="ARBA" id="ARBA00004147"/>
    </source>
</evidence>
<feature type="compositionally biased region" description="Low complexity" evidence="9">
    <location>
        <begin position="114"/>
        <end position="148"/>
    </location>
</feature>
<reference evidence="13" key="9">
    <citation type="submission" date="2004-06" db="EMBL/GenBank/DDBJ databases">
        <authorList>
            <person name="Lee L.F."/>
            <person name="Wu P."/>
            <person name="Sui D."/>
            <person name="Ren D."/>
            <person name="Kung H.J."/>
            <person name="Witter R.L."/>
        </authorList>
    </citation>
    <scope>NUCLEOTIDE SEQUENCE</scope>
    <source>
        <strain evidence="13">GA</strain>
    </source>
</reference>
<dbReference type="GO" id="GO:0045893">
    <property type="term" value="P:positive regulation of DNA-templated transcription"/>
    <property type="evidence" value="ECO:0007669"/>
    <property type="project" value="InterPro"/>
</dbReference>
<feature type="region of interest" description="Disordered" evidence="9">
    <location>
        <begin position="298"/>
        <end position="332"/>
    </location>
</feature>
<feature type="compositionally biased region" description="Low complexity" evidence="9">
    <location>
        <begin position="1031"/>
        <end position="1093"/>
    </location>
</feature>
<feature type="compositionally biased region" description="Low complexity" evidence="9">
    <location>
        <begin position="368"/>
        <end position="389"/>
    </location>
</feature>
<feature type="compositionally biased region" description="Polar residues" evidence="9">
    <location>
        <begin position="1002"/>
        <end position="1011"/>
    </location>
</feature>
<sequence length="2323" mass="253361">MDNPPDFDSLLAAFDEDVGIFPHTPATPGDPYQGVSLQTPCVPAPSLAGQSGTYRPHSSYHGQRSLSSGPVPAAHSPRSGRPGQHSTSNGVTAAAPPAATRAVCDTAGPTTDTSSNRPGGRNSSNGADESGESSSDRSPSYSPYDSYSDPDRVSSYRSSVDGSPESGDIESASGSGGTSSPPLLEIVAADFGEDTKALDPDYYLRADPRFKAYFYGMDEISPTTSEDIDELLVLLSPQSVNRASERQLADAAASALRAPSPVFWSAFDSRYPHLAPANQSNSDPLCPETSTAFAQILHTNSPTPPTSTSPAPIPSPTQPPARLPSPAPISSPVQPPALLPLIFSPITPVEFIQPQSPPSPPQAPSPPAHSSSSCSPSHLAPSPLSSSPLSSPPQLSPAPVSPPSSPPPLSPGELAPSPDPPRHSISSQPQSCPVPSLGRSADFRREVAAPRVRGAGFRYVYRLSTSVAIPSPPREEVELIKHLPGSYAKLWLHDPDGFGPLPEELKRAGRQNMRSFLLTLPDTHRCSAYWDRLATEALLREILPPPHTSSPQKCPRIIELPREPPLLDGDYKPFDWDVECNYAPPLPDFPEPICELSKDWVGCKIWLFSRCSRLVLSVLDDALHSESHENVLGSRGCGWGPRSECPVPPPGMVTLPSCVWEAAARLPTPALQIPKYAYIISAFLRFLGLRVTPEFVFKVPRLSYRLLDRLRCLRRVQYMAYILTQDFSYQLQAAQGLPCFPACAPPPGAGTPLDEDWYGIPATRCPTIPDRLRHCGQFYSNNYCPVLTEITWVDGRDGSTNPWTGLAWKDFKCLHYRYLFYNVRKGFVMALENYLTENSVIPGCEVTFEMPQPSTTLPPALSAAIREARVELRNRNNIQTGDGSESGERRDSKVSYAFMVQQLAIAMVELGFPAYGPAIEKRVRPLYKALCDWRAAVTLAARRRFQQLRCNANMDDDGQPMFPPLPVPDWNNPSTDWRPSPPRSGPKKDFCGDLPAPLTSGPRLTTPSSGRMSELPHTTSSPRSSPRPRGPETSPSNEHIIISPPRNPPSNTTHRNVGHVSRSPSSSSSSSSSSSPSSSSLIVLSSPSSSRSPSPSPPRPRADSSSRPRRGRGSNRGGRSGPQSKGRKASPRTRKLEDEDYLPQETANRRGGGRPRGRPPKSGRAVQRNDIQVTSSSGLADTSPYDLCGSVWWEVPLPPPGRCWFGGLGGHRQALTDSPEIVEAIHRFNTSHGPVPVYVEEMKDYAKQYDALVNSLFHKSMKVNPLNWMHHGKLSPADAALNHIYVQKFQSSYDSPGAAVTGTVNRCIPHIAGAMKERKLLWAFPHIAASIAMTRRYCKDQKTFLFRSLKKAYASMAFPDNSSETEKGISSKPSTSPSVLITTSTQTTASPHAPKIDVTAIHGRVYQSVVDLSRCLADGSLDDPEFSFAGCTRPDCCVEEFEFDAARPLEELADACVLACDSVVAALLCGPDGPHRVAKMLSFYDSRITPHVPDSQQWEKCRILLVSWYNELSDLRAAVYGAYGNTPTSQHLDERALAARVVSLIAETIGPLVRQDPDRAWVRMGSRDITSLLLRDWRGTNDGDPGLVKAKHLRRTAELLNDGRSSKGTYGVFAPPRRPDQLFRGPGRPRRSTSSSQSASDKSPIKSTHRHTSDPIPISTPRPERDPAGTPHENTMSGPVQPAANGHSCSSTPTPAKKGNKTSSDTISLKDPTKTRIKASAKAQTDETLPETSTAHPSAMDQSSSLERKTLYTGPAVSSKERRRSAQSSTPSDIGGVSRKRKSAPEQYKQGLQTPLPMPEPSVGQTLLDPTTTTHDILSSSLPNRSCSSSPSPSKRPYHPSCYSPTDIMTGALVGPRGRQDRAAFRQFPVGTVIGQTPPQSVLNAYCPNGAFVELVEFARIPEPWQEVLRYSPEAMADIARVANALPGKYNSNEIITSAASEAFHTATSKLRARTAWMRYQQESPDDVSIVVLYSPLPGEHLFCVPAPDTPPGGLKFDNKRGGLSFLLAAFSNRLCLPKSSAWAGRWKAAPDISPLTRMGVLFLSTEDLGYQGAVEYLQRQCMKRKKKLIIMDTVEDRYRLPNGPCIIEEATRYMKCIISPRSQCCVRWPGLRDFGTTIITSRDVVGPLTLMDLEQYYYCEIGIEDSTINLCCTGNVRYTVETRLEDVSCVPTTPLFYFAAVKHVRPDFLCGETYSNRAARKWGLCAPLRPIYVIESKMNAIVSPSFLHPTARNLCRSVILPPDPEARPVVVHIPEGTCSALAEDMVASIRSSCITWGQHEEGGPETTAQENSDIRAMKVRPPTKPPYMSPLNIGNRDTTFTD</sequence>
<feature type="compositionally biased region" description="Polar residues" evidence="9">
    <location>
        <begin position="424"/>
        <end position="433"/>
    </location>
</feature>
<feature type="compositionally biased region" description="Low complexity" evidence="9">
    <location>
        <begin position="155"/>
        <end position="164"/>
    </location>
</feature>
<protein>
    <submittedName>
        <fullName evidence="12 13">ICP4</fullName>
    </submittedName>
</protein>
<reference evidence="14" key="6">
    <citation type="journal article" date="1994" name="Virology">
        <title>Identification and characterization of a Marek's disease virus gene homologous to glycoprotein L of herpes simplex virus.</title>
        <authorList>
            <person name="Yoshida S."/>
            <person name="Lee L.F."/>
            <person name="Yanagida N."/>
            <person name="Nazerian K."/>
        </authorList>
    </citation>
    <scope>NUCLEOTIDE SEQUENCE [LARGE SCALE GENOMIC DNA]</scope>
</reference>
<comment type="similarity">
    <text evidence="2">Belongs to the herpesviridae ICP4 family.</text>
</comment>
<feature type="compositionally biased region" description="Low complexity" evidence="9">
    <location>
        <begin position="1819"/>
        <end position="1841"/>
    </location>
</feature>
<dbReference type="EMBL" id="AF147806">
    <property type="protein sequence ID" value="AAT65019.1"/>
    <property type="molecule type" value="Genomic_DNA"/>
</dbReference>
<reference evidence="14" key="5">
    <citation type="journal article" date="1994" name="Virology">
        <title>Identification and characterization of Marek's disease virus genes homologous to ICP27 and glycoprotein K of herpes simplex virus-1.</title>
        <authorList>
            <person name="Ren D."/>
            <person name="Lee L.F."/>
            <person name="Coussens P.M."/>
        </authorList>
    </citation>
    <scope>NUCLEOTIDE SEQUENCE [LARGE SCALE GENOMIC DNA]</scope>
</reference>
<feature type="compositionally biased region" description="Polar residues" evidence="9">
    <location>
        <begin position="1803"/>
        <end position="1818"/>
    </location>
</feature>
<dbReference type="Proteomes" id="UP000138113">
    <property type="component" value="Segment"/>
</dbReference>
<evidence type="ECO:0000256" key="6">
    <source>
        <dbReference type="ARBA" id="ARBA00023015"/>
    </source>
</evidence>
<feature type="region of interest" description="Disordered" evidence="9">
    <location>
        <begin position="954"/>
        <end position="1178"/>
    </location>
</feature>
<accession>Q6HAA3</accession>
<reference evidence="13 14" key="8">
    <citation type="journal article" date="2000" name="Proc. Natl. Acad. Sci. U.S.A.">
        <title>The complete unique long sequence and the overall genomic organization of the GA strain of Marek's disease virus.</title>
        <authorList>
            <person name="Lee L.F."/>
            <person name="Wu P."/>
            <person name="Sui D."/>
            <person name="Ren D."/>
            <person name="Kamil J."/>
            <person name="Kung H.J."/>
            <person name="Witter R.L."/>
        </authorList>
    </citation>
    <scope>NUCLEOTIDE SEQUENCE [LARGE SCALE GENOMIC DNA]</scope>
    <source>
        <strain evidence="13">GA</strain>
    </source>
</reference>
<keyword evidence="5" id="KW-1048">Host nucleus</keyword>
<evidence type="ECO:0000256" key="7">
    <source>
        <dbReference type="ARBA" id="ARBA00023125"/>
    </source>
</evidence>
<dbReference type="InterPro" id="IPR005206">
    <property type="entry name" value="Herpes_ICP4_N"/>
</dbReference>
<evidence type="ECO:0000256" key="8">
    <source>
        <dbReference type="ARBA" id="ARBA00023163"/>
    </source>
</evidence>
<reference evidence="14" key="1">
    <citation type="journal article" date="1988" name="J. Virol.">
        <title>Structure and complete nucleotide sequence of the Marek's disease herpesvirus gp57-65 gene.</title>
        <authorList>
            <person name="Coussens P.M."/>
            <person name="Velicer L.F."/>
        </authorList>
    </citation>
    <scope>NUCLEOTIDE SEQUENCE [LARGE SCALE GENOMIC DNA]</scope>
</reference>
<dbReference type="EMBL" id="AF147806">
    <property type="protein sequence ID" value="AAT65007.1"/>
    <property type="molecule type" value="Genomic_DNA"/>
</dbReference>
<feature type="compositionally biased region" description="Low complexity" evidence="9">
    <location>
        <begin position="1632"/>
        <end position="1646"/>
    </location>
</feature>
<feature type="compositionally biased region" description="Pro residues" evidence="9">
    <location>
        <begin position="390"/>
        <end position="410"/>
    </location>
</feature>